<evidence type="ECO:0000313" key="2">
    <source>
        <dbReference type="EMBL" id="MDN3294784.1"/>
    </source>
</evidence>
<feature type="compositionally biased region" description="Basic and acidic residues" evidence="1">
    <location>
        <begin position="187"/>
        <end position="199"/>
    </location>
</feature>
<comment type="caution">
    <text evidence="2">The sequence shown here is derived from an EMBL/GenBank/DDBJ whole genome shotgun (WGS) entry which is preliminary data.</text>
</comment>
<dbReference type="EMBL" id="JAUEPL010000014">
    <property type="protein sequence ID" value="MDN3294784.1"/>
    <property type="molecule type" value="Genomic_DNA"/>
</dbReference>
<organism evidence="2 3">
    <name type="scientific">Streptomyces ficellus</name>
    <dbReference type="NCBI Taxonomy" id="1977088"/>
    <lineage>
        <taxon>Bacteria</taxon>
        <taxon>Bacillati</taxon>
        <taxon>Actinomycetota</taxon>
        <taxon>Actinomycetes</taxon>
        <taxon>Kitasatosporales</taxon>
        <taxon>Streptomycetaceae</taxon>
        <taxon>Streptomyces</taxon>
    </lineage>
</organism>
<reference evidence="2" key="1">
    <citation type="submission" date="2023-06" db="EMBL/GenBank/DDBJ databases">
        <title>WGS-Sequencing of Streptomyces ficellus isolate 21 collected from sand in Gara Djebilet Iron Mine in Algeria.</title>
        <authorList>
            <person name="Zegers G.P."/>
            <person name="Gomez A."/>
            <person name="Gueddou A."/>
            <person name="Zahara A.F."/>
            <person name="Worth M."/>
            <person name="Sevigny J.L."/>
            <person name="Tisa L."/>
        </authorList>
    </citation>
    <scope>NUCLEOTIDE SEQUENCE</scope>
    <source>
        <strain evidence="2">AS11</strain>
    </source>
</reference>
<sequence>MTGTEEGYAVQARRASTGAVLWTGKAWSPPLSMAEADVGDYGRKVAEIPGVTAVRQAGREYIVAWGHGVEGKSEIAKGREVVRLAIHRAETSGTGVAPLRKVSVPVTSYGTLTVTDGGAGLLLIRWHGDSGYGAAWVDMASGKVTGCGDECDEAQPVTMTAQGLQGREKRHGGAVTDGRLQAQWEARPGEQAEHTRSVHADGAGDPSGGRPLVTPWKVEPRPYLLSLQDQMASASAAPAMPSPIAEAAQLRAGPNAGRAAARPAAAQAPVGGPPGAVRPQLPSQNRPMAPRPAGPGR</sequence>
<protein>
    <submittedName>
        <fullName evidence="2">Uncharacterized protein</fullName>
    </submittedName>
</protein>
<feature type="region of interest" description="Disordered" evidence="1">
    <location>
        <begin position="246"/>
        <end position="297"/>
    </location>
</feature>
<name>A0ABT7Z5K0_9ACTN</name>
<gene>
    <name evidence="2" type="ORF">QWM81_12125</name>
</gene>
<feature type="compositionally biased region" description="Low complexity" evidence="1">
    <location>
        <begin position="246"/>
        <end position="280"/>
    </location>
</feature>
<evidence type="ECO:0000256" key="1">
    <source>
        <dbReference type="SAM" id="MobiDB-lite"/>
    </source>
</evidence>
<keyword evidence="3" id="KW-1185">Reference proteome</keyword>
<evidence type="ECO:0000313" key="3">
    <source>
        <dbReference type="Proteomes" id="UP001174050"/>
    </source>
</evidence>
<accession>A0ABT7Z5K0</accession>
<dbReference type="RefSeq" id="WP_290111847.1">
    <property type="nucleotide sequence ID" value="NZ_JAUEPL010000014.1"/>
</dbReference>
<feature type="region of interest" description="Disordered" evidence="1">
    <location>
        <begin position="185"/>
        <end position="215"/>
    </location>
</feature>
<proteinExistence type="predicted"/>
<dbReference type="Proteomes" id="UP001174050">
    <property type="component" value="Unassembled WGS sequence"/>
</dbReference>